<name>L8JKK8_9BACT</name>
<dbReference type="STRING" id="1237149.C900_04993"/>
<gene>
    <name evidence="1" type="ORF">C900_04993</name>
</gene>
<proteinExistence type="predicted"/>
<reference evidence="1 2" key="1">
    <citation type="submission" date="2012-12" db="EMBL/GenBank/DDBJ databases">
        <title>Genome assembly of Fulvivirga imtechensis AK7.</title>
        <authorList>
            <person name="Nupur N."/>
            <person name="Khatri I."/>
            <person name="Kumar R."/>
            <person name="Subramanian S."/>
            <person name="Pinnaka A."/>
        </authorList>
    </citation>
    <scope>NUCLEOTIDE SEQUENCE [LARGE SCALE GENOMIC DNA]</scope>
    <source>
        <strain evidence="1 2">AK7</strain>
    </source>
</reference>
<sequence>MRGFKPGVYIGKRRFRPYRMPSTPAFLPDPHFIFLNIKQWQIQSF</sequence>
<dbReference type="EMBL" id="AMZN01000072">
    <property type="protein sequence ID" value="ELR69461.1"/>
    <property type="molecule type" value="Genomic_DNA"/>
</dbReference>
<comment type="caution">
    <text evidence="1">The sequence shown here is derived from an EMBL/GenBank/DDBJ whole genome shotgun (WGS) entry which is preliminary data.</text>
</comment>
<dbReference type="Proteomes" id="UP000011135">
    <property type="component" value="Unassembled WGS sequence"/>
</dbReference>
<protein>
    <submittedName>
        <fullName evidence="1">Uncharacterized protein</fullName>
    </submittedName>
</protein>
<evidence type="ECO:0000313" key="1">
    <source>
        <dbReference type="EMBL" id="ELR69461.1"/>
    </source>
</evidence>
<keyword evidence="2" id="KW-1185">Reference proteome</keyword>
<dbReference type="AlphaFoldDB" id="L8JKK8"/>
<evidence type="ECO:0000313" key="2">
    <source>
        <dbReference type="Proteomes" id="UP000011135"/>
    </source>
</evidence>
<organism evidence="1 2">
    <name type="scientific">Fulvivirga imtechensis AK7</name>
    <dbReference type="NCBI Taxonomy" id="1237149"/>
    <lineage>
        <taxon>Bacteria</taxon>
        <taxon>Pseudomonadati</taxon>
        <taxon>Bacteroidota</taxon>
        <taxon>Cytophagia</taxon>
        <taxon>Cytophagales</taxon>
        <taxon>Fulvivirgaceae</taxon>
        <taxon>Fulvivirga</taxon>
    </lineage>
</organism>
<accession>L8JKK8</accession>